<feature type="compositionally biased region" description="Gly residues" evidence="1">
    <location>
        <begin position="758"/>
        <end position="769"/>
    </location>
</feature>
<feature type="compositionally biased region" description="Low complexity" evidence="1">
    <location>
        <begin position="569"/>
        <end position="587"/>
    </location>
</feature>
<dbReference type="EMBL" id="VDMD01000004">
    <property type="protein sequence ID" value="TRM65925.1"/>
    <property type="molecule type" value="Genomic_DNA"/>
</dbReference>
<feature type="compositionally biased region" description="Basic and acidic residues" evidence="1">
    <location>
        <begin position="777"/>
        <end position="793"/>
    </location>
</feature>
<dbReference type="STRING" id="97359.A0A550CMA8"/>
<feature type="compositionally biased region" description="Polar residues" evidence="1">
    <location>
        <begin position="650"/>
        <end position="668"/>
    </location>
</feature>
<comment type="caution">
    <text evidence="2">The sequence shown here is derived from an EMBL/GenBank/DDBJ whole genome shotgun (WGS) entry which is preliminary data.</text>
</comment>
<feature type="compositionally biased region" description="Basic and acidic residues" evidence="1">
    <location>
        <begin position="391"/>
        <end position="400"/>
    </location>
</feature>
<feature type="compositionally biased region" description="Polar residues" evidence="1">
    <location>
        <begin position="362"/>
        <end position="385"/>
    </location>
</feature>
<sequence>MASEYGPYGAEPFEEASGGPGRTTTASRADLKAFYADMERKEKLERQASKSKRKSGSGHGLFHRKSMKRGASAVPPVPVPVPVPSPDAGNDSRDPPRRGASIIPDVLPERPDWFTLSHWVIVPGQVVKYSIHNPVGPRWYRNLHLKPPSVARARPSSFFSPSFPPMASASVQERSEDSVGPLSRSPSNSPLPTPSSSQVRIAPEANGKPRSRKTSLTAAHDTVDLLDASDPYGMNWHHQSPYDAGITSPSVVDSTSAVHLRPPSTADPDGARIPRKLSKRRAPLLGAFKGGKDDRPTSMADHGVASLPTTPVEADMPVKASKSEVKLPISASMTTLPTSGGDYPSACRCCSVIRKPQHSKQESITSTQTTGQPAATDDSVSQGLQEWQHIGADDAKKETDGASPPAPPADEPASPAPASEEPSPLSPPPIASPASQTPSAPPTVEVPRASKDADNRSSISIEAPFSIGRLTVANPDAELASEAGTPMMRAAELLAEVPPPQKRSSAPMLPELSFTQAPRASPASVETGRPTSGNSAATASQATAAAASQASSQVHQPVPQKDPKFPRVASSATYRSSESSTRPSRASYDSQRPGPPSVAPRASSSSPDKRHAVTRSQDQEPSKSSRRSHERERTPSSASRLVISSPKAMSPSSGKHTPTRTPSSGNGKRSSHSAPPPWAAPPPQPPFAAMDNTPLSNAATLACFGRTDIASQGPPTCGAQAVGEPSPSLSATYVRRTETFRLVRSESGNVYASATPSGRGGRAVGGNGVAEGQPEPVKNKGKERDSAEAARRQSKDHRSRRATTSEVQQEASRTEEPKASRRRSEDRGRHSEDRAHQSTDRMSPHKPTPPTPASAPARPLERAPSKTVRPTSEMPAADELNAVRAREAWEMERLFKAKSMSTDEWNSRRISSEASSTPPPRPISKDLDAMLAHGDAVVAHGSSHTAYVVQSLQGGRRNSASAPRPEVVLPSLAADRLAVNPLPEPPRESDYKPAPFPVMKLESKLQTPDHWTKLHDGLTTAH</sequence>
<feature type="region of interest" description="Disordered" evidence="1">
    <location>
        <begin position="896"/>
        <end position="926"/>
    </location>
</feature>
<feature type="region of interest" description="Disordered" evidence="1">
    <location>
        <begin position="286"/>
        <end position="311"/>
    </location>
</feature>
<evidence type="ECO:0000313" key="3">
    <source>
        <dbReference type="Proteomes" id="UP000320762"/>
    </source>
</evidence>
<dbReference type="Proteomes" id="UP000320762">
    <property type="component" value="Unassembled WGS sequence"/>
</dbReference>
<feature type="compositionally biased region" description="Basic and acidic residues" evidence="1">
    <location>
        <begin position="812"/>
        <end position="843"/>
    </location>
</feature>
<keyword evidence="3" id="KW-1185">Reference proteome</keyword>
<evidence type="ECO:0000256" key="1">
    <source>
        <dbReference type="SAM" id="MobiDB-lite"/>
    </source>
</evidence>
<feature type="region of interest" description="Disordered" evidence="1">
    <location>
        <begin position="708"/>
        <end position="727"/>
    </location>
</feature>
<feature type="region of interest" description="Disordered" evidence="1">
    <location>
        <begin position="165"/>
        <end position="219"/>
    </location>
</feature>
<feature type="region of interest" description="Disordered" evidence="1">
    <location>
        <begin position="494"/>
        <end position="693"/>
    </location>
</feature>
<feature type="compositionally biased region" description="Basic and acidic residues" evidence="1">
    <location>
        <begin position="37"/>
        <end position="48"/>
    </location>
</feature>
<organism evidence="2 3">
    <name type="scientific">Schizophyllum amplum</name>
    <dbReference type="NCBI Taxonomy" id="97359"/>
    <lineage>
        <taxon>Eukaryota</taxon>
        <taxon>Fungi</taxon>
        <taxon>Dikarya</taxon>
        <taxon>Basidiomycota</taxon>
        <taxon>Agaricomycotina</taxon>
        <taxon>Agaricomycetes</taxon>
        <taxon>Agaricomycetidae</taxon>
        <taxon>Agaricales</taxon>
        <taxon>Schizophyllaceae</taxon>
        <taxon>Schizophyllum</taxon>
    </lineage>
</organism>
<feature type="compositionally biased region" description="Pro residues" evidence="1">
    <location>
        <begin position="674"/>
        <end position="686"/>
    </location>
</feature>
<name>A0A550CMA8_9AGAR</name>
<evidence type="ECO:0000313" key="2">
    <source>
        <dbReference type="EMBL" id="TRM65925.1"/>
    </source>
</evidence>
<gene>
    <name evidence="2" type="ORF">BD626DRAFT_566567</name>
</gene>
<dbReference type="AlphaFoldDB" id="A0A550CMA8"/>
<feature type="compositionally biased region" description="Pro residues" evidence="1">
    <location>
        <begin position="75"/>
        <end position="85"/>
    </location>
</feature>
<feature type="region of interest" description="Disordered" evidence="1">
    <location>
        <begin position="1"/>
        <end position="104"/>
    </location>
</feature>
<reference evidence="2 3" key="1">
    <citation type="journal article" date="2019" name="New Phytol.">
        <title>Comparative genomics reveals unique wood-decay strategies and fruiting body development in the Schizophyllaceae.</title>
        <authorList>
            <person name="Almasi E."/>
            <person name="Sahu N."/>
            <person name="Krizsan K."/>
            <person name="Balint B."/>
            <person name="Kovacs G.M."/>
            <person name="Kiss B."/>
            <person name="Cseklye J."/>
            <person name="Drula E."/>
            <person name="Henrissat B."/>
            <person name="Nagy I."/>
            <person name="Chovatia M."/>
            <person name="Adam C."/>
            <person name="LaButti K."/>
            <person name="Lipzen A."/>
            <person name="Riley R."/>
            <person name="Grigoriev I.V."/>
            <person name="Nagy L.G."/>
        </authorList>
    </citation>
    <scope>NUCLEOTIDE SEQUENCE [LARGE SCALE GENOMIC DNA]</scope>
    <source>
        <strain evidence="2 3">NL-1724</strain>
    </source>
</reference>
<proteinExistence type="predicted"/>
<feature type="compositionally biased region" description="Polar residues" evidence="1">
    <location>
        <begin position="802"/>
        <end position="811"/>
    </location>
</feature>
<feature type="compositionally biased region" description="Basic residues" evidence="1">
    <location>
        <begin position="49"/>
        <end position="68"/>
    </location>
</feature>
<dbReference type="OrthoDB" id="3231532at2759"/>
<protein>
    <submittedName>
        <fullName evidence="2">Uncharacterized protein</fullName>
    </submittedName>
</protein>
<feature type="region of interest" description="Disordered" evidence="1">
    <location>
        <begin position="744"/>
        <end position="880"/>
    </location>
</feature>
<feature type="compositionally biased region" description="Low complexity" evidence="1">
    <location>
        <begin position="181"/>
        <end position="197"/>
    </location>
</feature>
<feature type="compositionally biased region" description="Polar residues" evidence="1">
    <location>
        <begin position="746"/>
        <end position="756"/>
    </location>
</feature>
<feature type="compositionally biased region" description="Low complexity" evidence="1">
    <location>
        <begin position="535"/>
        <end position="553"/>
    </location>
</feature>
<feature type="compositionally biased region" description="Basic and acidic residues" evidence="1">
    <location>
        <begin position="607"/>
        <end position="634"/>
    </location>
</feature>
<accession>A0A550CMA8</accession>
<feature type="compositionally biased region" description="Low complexity" evidence="1">
    <location>
        <begin position="411"/>
        <end position="423"/>
    </location>
</feature>
<feature type="region of interest" description="Disordered" evidence="1">
    <location>
        <begin position="355"/>
        <end position="467"/>
    </location>
</feature>